<keyword evidence="8" id="KW-0449">Lipoprotein</keyword>
<feature type="transmembrane region" description="Helical" evidence="7">
    <location>
        <begin position="105"/>
        <end position="126"/>
    </location>
</feature>
<dbReference type="eggNOG" id="COG0682">
    <property type="taxonomic scope" value="Bacteria"/>
</dbReference>
<dbReference type="GO" id="GO:0042158">
    <property type="term" value="P:lipoprotein biosynthetic process"/>
    <property type="evidence" value="ECO:0007669"/>
    <property type="project" value="UniProtKB-UniRule"/>
</dbReference>
<keyword evidence="6 7" id="KW-0472">Membrane</keyword>
<dbReference type="NCBIfam" id="TIGR00544">
    <property type="entry name" value="lgt"/>
    <property type="match status" value="1"/>
</dbReference>
<dbReference type="RefSeq" id="WP_007558806.1">
    <property type="nucleotide sequence ID" value="NZ_DS990119.1"/>
</dbReference>
<accession>B5CWL9</accession>
<comment type="subcellular location">
    <subcellularLocation>
        <location evidence="7">Cell membrane</location>
        <topology evidence="7">Multi-pass membrane protein</topology>
    </subcellularLocation>
</comment>
<protein>
    <recommendedName>
        <fullName evidence="7">Phosphatidylglycerol--prolipoprotein diacylglyceryl transferase</fullName>
        <ecNumber evidence="7">2.5.1.145</ecNumber>
    </recommendedName>
</protein>
<feature type="binding site" evidence="7">
    <location>
        <position position="154"/>
    </location>
    <ligand>
        <name>a 1,2-diacyl-sn-glycero-3-phospho-(1'-sn-glycerol)</name>
        <dbReference type="ChEBI" id="CHEBI:64716"/>
    </ligand>
</feature>
<evidence type="ECO:0000256" key="3">
    <source>
        <dbReference type="ARBA" id="ARBA00022679"/>
    </source>
</evidence>
<feature type="transmembrane region" description="Helical" evidence="7">
    <location>
        <begin position="189"/>
        <end position="206"/>
    </location>
</feature>
<evidence type="ECO:0000256" key="1">
    <source>
        <dbReference type="ARBA" id="ARBA00007150"/>
    </source>
</evidence>
<keyword evidence="4 7" id="KW-0812">Transmembrane</keyword>
<evidence type="ECO:0000256" key="2">
    <source>
        <dbReference type="ARBA" id="ARBA00022475"/>
    </source>
</evidence>
<dbReference type="GO" id="GO:0008961">
    <property type="term" value="F:phosphatidylglycerol-prolipoprotein diacylglyceryl transferase activity"/>
    <property type="evidence" value="ECO:0007669"/>
    <property type="project" value="UniProtKB-UniRule"/>
</dbReference>
<dbReference type="Pfam" id="PF01790">
    <property type="entry name" value="LGT"/>
    <property type="match status" value="1"/>
</dbReference>
<keyword evidence="2 7" id="KW-1003">Cell membrane</keyword>
<dbReference type="AlphaFoldDB" id="B5CWL9"/>
<evidence type="ECO:0000256" key="7">
    <source>
        <dbReference type="HAMAP-Rule" id="MF_01147"/>
    </source>
</evidence>
<evidence type="ECO:0000256" key="5">
    <source>
        <dbReference type="ARBA" id="ARBA00022989"/>
    </source>
</evidence>
<dbReference type="GeneID" id="43183623"/>
<comment type="similarity">
    <text evidence="1 7">Belongs to the Lgt family.</text>
</comment>
<dbReference type="InterPro" id="IPR001640">
    <property type="entry name" value="Lgt"/>
</dbReference>
<comment type="caution">
    <text evidence="8">The sequence shown here is derived from an EMBL/GenBank/DDBJ whole genome shotgun (WGS) entry which is preliminary data.</text>
</comment>
<reference evidence="8 9" key="1">
    <citation type="submission" date="2008-08" db="EMBL/GenBank/DDBJ databases">
        <title>Draft genome sequence of Bacteroides plebeius (DSM 17135).</title>
        <authorList>
            <person name="Sudarsanam P."/>
            <person name="Ley R."/>
            <person name="Guruge J."/>
            <person name="Turnbaugh P.J."/>
            <person name="Mahowald M."/>
            <person name="Liep D."/>
            <person name="Gordon J."/>
        </authorList>
    </citation>
    <scope>NUCLEOTIDE SEQUENCE [LARGE SCALE GENOMIC DNA]</scope>
    <source>
        <strain evidence="9">DSM 17135 / JCM 12973 / M2</strain>
    </source>
</reference>
<feature type="transmembrane region" description="Helical" evidence="7">
    <location>
        <begin position="250"/>
        <end position="270"/>
    </location>
</feature>
<feature type="transmembrane region" description="Helical" evidence="7">
    <location>
        <begin position="61"/>
        <end position="81"/>
    </location>
</feature>
<sequence>MNPILYINWDIDPVIFSLGPVKIQYYGLIFVTGLALCYYIIGHIYKKEKIYTPNAMEKLFIYAVIGIFGGARLGHCLFYDFEYFSSHIIEIFIPFRENANGVYEFIGYKGLASHGGAIGLFIAMLLYSRKVHIPFPKIIDIIAILAPLGGAFIRISNLMNSEIIGRPTDLPWAFIFRYVDDLPRHPSQLYESISYFIIFLIAYSLYKYKRQLFKVGSYFYFGFSIFAIFLMRFLLEYTKENQKGFEDSMFFNMGQILSIPFIVLGLYLILRSYIQSSKMTTKTTKVTDKQCRK</sequence>
<keyword evidence="8" id="KW-0328">Glycosyltransferase</keyword>
<dbReference type="OrthoDB" id="871140at2"/>
<evidence type="ECO:0000313" key="8">
    <source>
        <dbReference type="EMBL" id="EDY96666.1"/>
    </source>
</evidence>
<comment type="catalytic activity">
    <reaction evidence="7">
        <text>L-cysteinyl-[prolipoprotein] + a 1,2-diacyl-sn-glycero-3-phospho-(1'-sn-glycerol) = an S-1,2-diacyl-sn-glyceryl-L-cysteinyl-[prolipoprotein] + sn-glycerol 1-phosphate + H(+)</text>
        <dbReference type="Rhea" id="RHEA:56712"/>
        <dbReference type="Rhea" id="RHEA-COMP:14679"/>
        <dbReference type="Rhea" id="RHEA-COMP:14680"/>
        <dbReference type="ChEBI" id="CHEBI:15378"/>
        <dbReference type="ChEBI" id="CHEBI:29950"/>
        <dbReference type="ChEBI" id="CHEBI:57685"/>
        <dbReference type="ChEBI" id="CHEBI:64716"/>
        <dbReference type="ChEBI" id="CHEBI:140658"/>
        <dbReference type="EC" id="2.5.1.145"/>
    </reaction>
</comment>
<feature type="transmembrane region" description="Helical" evidence="7">
    <location>
        <begin position="138"/>
        <end position="156"/>
    </location>
</feature>
<dbReference type="GO" id="GO:0005886">
    <property type="term" value="C:plasma membrane"/>
    <property type="evidence" value="ECO:0007669"/>
    <property type="project" value="UniProtKB-SubCell"/>
</dbReference>
<comment type="function">
    <text evidence="7">Catalyzes the transfer of the diacylglyceryl group from phosphatidylglycerol to the sulfhydryl group of the N-terminal cysteine of a prolipoprotein, the first step in the formation of mature lipoproteins.</text>
</comment>
<feature type="transmembrane region" description="Helical" evidence="7">
    <location>
        <begin position="218"/>
        <end position="235"/>
    </location>
</feature>
<gene>
    <name evidence="7 8" type="primary">lgt</name>
    <name evidence="8" type="ORF">BACPLE_01109</name>
</gene>
<reference evidence="8 9" key="2">
    <citation type="submission" date="2008-08" db="EMBL/GenBank/DDBJ databases">
        <authorList>
            <person name="Fulton L."/>
            <person name="Clifton S."/>
            <person name="Fulton B."/>
            <person name="Xu J."/>
            <person name="Minx P."/>
            <person name="Pepin K.H."/>
            <person name="Johnson M."/>
            <person name="Thiruvilangam P."/>
            <person name="Bhonagiri V."/>
            <person name="Nash W.E."/>
            <person name="Mardis E.R."/>
            <person name="Wilson R.K."/>
        </authorList>
    </citation>
    <scope>NUCLEOTIDE SEQUENCE [LARGE SCALE GENOMIC DNA]</scope>
    <source>
        <strain evidence="9">DSM 17135 / JCM 12973 / M2</strain>
    </source>
</reference>
<dbReference type="UniPathway" id="UPA00664"/>
<dbReference type="HAMAP" id="MF_01147">
    <property type="entry name" value="Lgt"/>
    <property type="match status" value="1"/>
</dbReference>
<dbReference type="EMBL" id="ABQC02000012">
    <property type="protein sequence ID" value="EDY96666.1"/>
    <property type="molecule type" value="Genomic_DNA"/>
</dbReference>
<dbReference type="EC" id="2.5.1.145" evidence="7"/>
<organism evidence="8 9">
    <name type="scientific">Phocaeicola plebeius (strain DSM 17135 / JCM 12973 / CCUG 54634 / M2)</name>
    <name type="common">Bacteroides plebeius</name>
    <dbReference type="NCBI Taxonomy" id="484018"/>
    <lineage>
        <taxon>Bacteria</taxon>
        <taxon>Pseudomonadati</taxon>
        <taxon>Bacteroidota</taxon>
        <taxon>Bacteroidia</taxon>
        <taxon>Bacteroidales</taxon>
        <taxon>Bacteroidaceae</taxon>
        <taxon>Phocaeicola</taxon>
    </lineage>
</organism>
<comment type="pathway">
    <text evidence="7">Protein modification; lipoprotein biosynthesis (diacylglyceryl transfer).</text>
</comment>
<evidence type="ECO:0000256" key="6">
    <source>
        <dbReference type="ARBA" id="ARBA00023136"/>
    </source>
</evidence>
<keyword evidence="3 7" id="KW-0808">Transferase</keyword>
<dbReference type="PANTHER" id="PTHR30589">
    <property type="entry name" value="PROLIPOPROTEIN DIACYLGLYCERYL TRANSFERASE"/>
    <property type="match status" value="1"/>
</dbReference>
<evidence type="ECO:0000256" key="4">
    <source>
        <dbReference type="ARBA" id="ARBA00022692"/>
    </source>
</evidence>
<evidence type="ECO:0000313" key="9">
    <source>
        <dbReference type="Proteomes" id="UP000003452"/>
    </source>
</evidence>
<dbReference type="Proteomes" id="UP000003452">
    <property type="component" value="Unassembled WGS sequence"/>
</dbReference>
<dbReference type="HOGENOM" id="CLU_013386_1_0_10"/>
<feature type="transmembrane region" description="Helical" evidence="7">
    <location>
        <begin position="23"/>
        <end position="41"/>
    </location>
</feature>
<dbReference type="PANTHER" id="PTHR30589:SF0">
    <property type="entry name" value="PHOSPHATIDYLGLYCEROL--PROLIPOPROTEIN DIACYLGLYCERYL TRANSFERASE"/>
    <property type="match status" value="1"/>
</dbReference>
<proteinExistence type="inferred from homology"/>
<name>B5CWL9_PHOPM</name>
<keyword evidence="5 7" id="KW-1133">Transmembrane helix</keyword>